<organism evidence="3 4">
    <name type="scientific">Paenibacillus agri</name>
    <dbReference type="NCBI Taxonomy" id="2744309"/>
    <lineage>
        <taxon>Bacteria</taxon>
        <taxon>Bacillati</taxon>
        <taxon>Bacillota</taxon>
        <taxon>Bacilli</taxon>
        <taxon>Bacillales</taxon>
        <taxon>Paenibacillaceae</taxon>
        <taxon>Paenibacillus</taxon>
    </lineage>
</organism>
<name>A0A850ET97_9BACL</name>
<sequence>MTVTQTDVVKTRNGSIAKKIGKISLIVIGGIIAAVILFLAITFIADKISSKAEEKKLENAYGQLVPVDGKKMNVYIEGSGEETIVLLPGYGTAGPALDFKPLIAELSPHYKVVAVEPFGYGLSDPTDKERTTDNIVSEIHEALQQLGINRFILMGHSITGIYGLDYVNKYPNEVTAFAGIDTSVPTQGGMDTKLPIQGFKFLNKSGLLRLILKVGSDPYASLGYDEHTRELLKMLSNRNSNEDTTLNELKNLYDNFVGARKLSFPPNLPLILFVAANNTGVKDWIPLHEEQIKQSEHGKLVKLEGDHYLHHTQSKAIAENFRAFMTEMK</sequence>
<dbReference type="RefSeq" id="WP_175374716.1">
    <property type="nucleotide sequence ID" value="NZ_JABWCS010000221.1"/>
</dbReference>
<dbReference type="AlphaFoldDB" id="A0A850ET97"/>
<evidence type="ECO:0000313" key="3">
    <source>
        <dbReference type="EMBL" id="NUU64403.1"/>
    </source>
</evidence>
<feature type="transmembrane region" description="Helical" evidence="1">
    <location>
        <begin position="20"/>
        <end position="45"/>
    </location>
</feature>
<comment type="caution">
    <text evidence="3">The sequence shown here is derived from an EMBL/GenBank/DDBJ whole genome shotgun (WGS) entry which is preliminary data.</text>
</comment>
<dbReference type="GO" id="GO:0016787">
    <property type="term" value="F:hydrolase activity"/>
    <property type="evidence" value="ECO:0007669"/>
    <property type="project" value="UniProtKB-KW"/>
</dbReference>
<evidence type="ECO:0000259" key="2">
    <source>
        <dbReference type="Pfam" id="PF00561"/>
    </source>
</evidence>
<accession>A0A850ET97</accession>
<feature type="domain" description="AB hydrolase-1" evidence="2">
    <location>
        <begin position="83"/>
        <end position="201"/>
    </location>
</feature>
<dbReference type="Proteomes" id="UP000564806">
    <property type="component" value="Unassembled WGS sequence"/>
</dbReference>
<dbReference type="InterPro" id="IPR029058">
    <property type="entry name" value="AB_hydrolase_fold"/>
</dbReference>
<keyword evidence="4" id="KW-1185">Reference proteome</keyword>
<evidence type="ECO:0000256" key="1">
    <source>
        <dbReference type="SAM" id="Phobius"/>
    </source>
</evidence>
<keyword evidence="3" id="KW-0378">Hydrolase</keyword>
<dbReference type="Pfam" id="PF00561">
    <property type="entry name" value="Abhydrolase_1"/>
    <property type="match status" value="1"/>
</dbReference>
<dbReference type="GO" id="GO:0016020">
    <property type="term" value="C:membrane"/>
    <property type="evidence" value="ECO:0007669"/>
    <property type="project" value="TreeGrafter"/>
</dbReference>
<proteinExistence type="predicted"/>
<evidence type="ECO:0000313" key="4">
    <source>
        <dbReference type="Proteomes" id="UP000564806"/>
    </source>
</evidence>
<keyword evidence="1" id="KW-0472">Membrane</keyword>
<dbReference type="InterPro" id="IPR000073">
    <property type="entry name" value="AB_hydrolase_1"/>
</dbReference>
<dbReference type="PANTHER" id="PTHR43798">
    <property type="entry name" value="MONOACYLGLYCEROL LIPASE"/>
    <property type="match status" value="1"/>
</dbReference>
<dbReference type="Gene3D" id="3.40.50.1820">
    <property type="entry name" value="alpha/beta hydrolase"/>
    <property type="match status" value="1"/>
</dbReference>
<reference evidence="3" key="1">
    <citation type="submission" date="2020-06" db="EMBL/GenBank/DDBJ databases">
        <title>Paenibacillus sp. nov., isolated from soil.</title>
        <authorList>
            <person name="Seo Y.L."/>
        </authorList>
    </citation>
    <scope>NUCLEOTIDE SEQUENCE [LARGE SCALE GENOMIC DNA]</scope>
    <source>
        <strain evidence="3">JW14</strain>
    </source>
</reference>
<gene>
    <name evidence="3" type="ORF">HPT30_29020</name>
</gene>
<keyword evidence="1" id="KW-0812">Transmembrane</keyword>
<dbReference type="InterPro" id="IPR050266">
    <property type="entry name" value="AB_hydrolase_sf"/>
</dbReference>
<dbReference type="EMBL" id="JABWCS010000221">
    <property type="protein sequence ID" value="NUU64403.1"/>
    <property type="molecule type" value="Genomic_DNA"/>
</dbReference>
<dbReference type="SUPFAM" id="SSF53474">
    <property type="entry name" value="alpha/beta-Hydrolases"/>
    <property type="match status" value="1"/>
</dbReference>
<dbReference type="PANTHER" id="PTHR43798:SF33">
    <property type="entry name" value="HYDROLASE, PUTATIVE (AFU_ORTHOLOGUE AFUA_2G14860)-RELATED"/>
    <property type="match status" value="1"/>
</dbReference>
<keyword evidence="1" id="KW-1133">Transmembrane helix</keyword>
<protein>
    <submittedName>
        <fullName evidence="3">Alpha/beta hydrolase</fullName>
    </submittedName>
</protein>